<evidence type="ECO:0000313" key="3">
    <source>
        <dbReference type="EMBL" id="QHT20635.1"/>
    </source>
</evidence>
<keyword evidence="1" id="KW-0472">Membrane</keyword>
<sequence>MEESPNRLEQMNRQIPIIGKPFQIIKAINGKKLTKEELKLYCTTFGNTFCTYGMLGCFLSHQKTWKTMLKNNDKYALIMEDDCKLVKSFQKDLKLALDDLFKIDPLWDFLYVGSFGASDPDHNYNLIHSFSKIVLPNIKNAKQQPNSKYIFIPEAPIGFHCYIISNQCAKKLLYYLDKASYHVDVKFLQHSEKFNIYACKKNLGYQLSTPESSSLTQYDFPVTVNYFLDNIKDRHKISISYYFCAPFLQLFHIPLNVYITLLILIGISFPKIIPYILSFLLIELMVQPNNFNVILFIFMLLIIFNF</sequence>
<name>A0A6C0DZP4_9ZZZZ</name>
<feature type="domain" description="Glycosyl transferase family 25" evidence="2">
    <location>
        <begin position="1"/>
        <end position="184"/>
    </location>
</feature>
<organism evidence="3">
    <name type="scientific">viral metagenome</name>
    <dbReference type="NCBI Taxonomy" id="1070528"/>
    <lineage>
        <taxon>unclassified sequences</taxon>
        <taxon>metagenomes</taxon>
        <taxon>organismal metagenomes</taxon>
    </lineage>
</organism>
<evidence type="ECO:0000259" key="2">
    <source>
        <dbReference type="Pfam" id="PF01755"/>
    </source>
</evidence>
<dbReference type="EMBL" id="MN739679">
    <property type="protein sequence ID" value="QHT20635.1"/>
    <property type="molecule type" value="Genomic_DNA"/>
</dbReference>
<keyword evidence="1" id="KW-1133">Transmembrane helix</keyword>
<dbReference type="CDD" id="cd06532">
    <property type="entry name" value="Glyco_transf_25"/>
    <property type="match status" value="1"/>
</dbReference>
<accession>A0A6C0DZP4</accession>
<evidence type="ECO:0000256" key="1">
    <source>
        <dbReference type="SAM" id="Phobius"/>
    </source>
</evidence>
<protein>
    <recommendedName>
        <fullName evidence="2">Glycosyl transferase family 25 domain-containing protein</fullName>
    </recommendedName>
</protein>
<keyword evidence="1" id="KW-0812">Transmembrane</keyword>
<reference evidence="3" key="1">
    <citation type="journal article" date="2020" name="Nature">
        <title>Giant virus diversity and host interactions through global metagenomics.</title>
        <authorList>
            <person name="Schulz F."/>
            <person name="Roux S."/>
            <person name="Paez-Espino D."/>
            <person name="Jungbluth S."/>
            <person name="Walsh D.A."/>
            <person name="Denef V.J."/>
            <person name="McMahon K.D."/>
            <person name="Konstantinidis K.T."/>
            <person name="Eloe-Fadrosh E.A."/>
            <person name="Kyrpides N.C."/>
            <person name="Woyke T."/>
        </authorList>
    </citation>
    <scope>NUCLEOTIDE SEQUENCE</scope>
    <source>
        <strain evidence="3">GVMAG-M-3300023174-68</strain>
    </source>
</reference>
<feature type="transmembrane region" description="Helical" evidence="1">
    <location>
        <begin position="275"/>
        <end position="304"/>
    </location>
</feature>
<proteinExistence type="predicted"/>
<dbReference type="Pfam" id="PF01755">
    <property type="entry name" value="Glyco_transf_25"/>
    <property type="match status" value="1"/>
</dbReference>
<dbReference type="AlphaFoldDB" id="A0A6C0DZP4"/>
<dbReference type="InterPro" id="IPR002654">
    <property type="entry name" value="Glyco_trans_25"/>
</dbReference>